<sequence>MEDYISIVETQNEIMGAMEKLLTNFKKDSSERKTQSYIKRRLETLEAYWKEFLENHNKLEEISEKTKYPYFTENYYQQTLRFYTETKKYFEKFT</sequence>
<protein>
    <submittedName>
        <fullName evidence="1">Uncharacterized protein</fullName>
    </submittedName>
</protein>
<evidence type="ECO:0000313" key="1">
    <source>
        <dbReference type="EMBL" id="CAH2083796.1"/>
    </source>
</evidence>
<dbReference type="Proteomes" id="UP001153954">
    <property type="component" value="Unassembled WGS sequence"/>
</dbReference>
<organism evidence="1 2">
    <name type="scientific">Euphydryas editha</name>
    <name type="common">Edith's checkerspot</name>
    <dbReference type="NCBI Taxonomy" id="104508"/>
    <lineage>
        <taxon>Eukaryota</taxon>
        <taxon>Metazoa</taxon>
        <taxon>Ecdysozoa</taxon>
        <taxon>Arthropoda</taxon>
        <taxon>Hexapoda</taxon>
        <taxon>Insecta</taxon>
        <taxon>Pterygota</taxon>
        <taxon>Neoptera</taxon>
        <taxon>Endopterygota</taxon>
        <taxon>Lepidoptera</taxon>
        <taxon>Glossata</taxon>
        <taxon>Ditrysia</taxon>
        <taxon>Papilionoidea</taxon>
        <taxon>Nymphalidae</taxon>
        <taxon>Nymphalinae</taxon>
        <taxon>Euphydryas</taxon>
    </lineage>
</organism>
<evidence type="ECO:0000313" key="2">
    <source>
        <dbReference type="Proteomes" id="UP001153954"/>
    </source>
</evidence>
<accession>A0AAU9TDL3</accession>
<gene>
    <name evidence="1" type="ORF">EEDITHA_LOCUS429</name>
</gene>
<reference evidence="1" key="1">
    <citation type="submission" date="2022-03" db="EMBL/GenBank/DDBJ databases">
        <authorList>
            <person name="Tunstrom K."/>
        </authorList>
    </citation>
    <scope>NUCLEOTIDE SEQUENCE</scope>
</reference>
<dbReference type="EMBL" id="CAKOGL010000001">
    <property type="protein sequence ID" value="CAH2083796.1"/>
    <property type="molecule type" value="Genomic_DNA"/>
</dbReference>
<keyword evidence="2" id="KW-1185">Reference proteome</keyword>
<dbReference type="AlphaFoldDB" id="A0AAU9TDL3"/>
<comment type="caution">
    <text evidence="1">The sequence shown here is derived from an EMBL/GenBank/DDBJ whole genome shotgun (WGS) entry which is preliminary data.</text>
</comment>
<proteinExistence type="predicted"/>
<name>A0AAU9TDL3_EUPED</name>